<sequence length="140" mass="15792">MVRNDSVELVHNFWSEVWQPPHNLDAIDRLVVEDFVLTSGGEEIVSRAAFKRWVAGFLSQVTDLHLNPVESFQNADGSRVVSRWVAVGKNAGIMGTAPNQEPIRLTGIAVWAVRADGMLLHNWVERSSWELYRRLTDGSH</sequence>
<evidence type="ECO:0000313" key="3">
    <source>
        <dbReference type="Proteomes" id="UP000277671"/>
    </source>
</evidence>
<feature type="domain" description="SnoaL-like" evidence="1">
    <location>
        <begin position="21"/>
        <end position="118"/>
    </location>
</feature>
<proteinExistence type="predicted"/>
<evidence type="ECO:0000259" key="1">
    <source>
        <dbReference type="Pfam" id="PF12680"/>
    </source>
</evidence>
<dbReference type="RefSeq" id="WP_121159965.1">
    <property type="nucleotide sequence ID" value="NZ_RBKT01000001.1"/>
</dbReference>
<reference evidence="2 3" key="1">
    <citation type="submission" date="2018-10" db="EMBL/GenBank/DDBJ databases">
        <title>Sequencing the genomes of 1000 actinobacteria strains.</title>
        <authorList>
            <person name="Klenk H.-P."/>
        </authorList>
    </citation>
    <scope>NUCLEOTIDE SEQUENCE [LARGE SCALE GENOMIC DNA]</scope>
    <source>
        <strain evidence="2 3">DSM 45175</strain>
    </source>
</reference>
<dbReference type="EMBL" id="RBKT01000001">
    <property type="protein sequence ID" value="RKR91868.1"/>
    <property type="molecule type" value="Genomic_DNA"/>
</dbReference>
<dbReference type="Pfam" id="PF12680">
    <property type="entry name" value="SnoaL_2"/>
    <property type="match status" value="1"/>
</dbReference>
<dbReference type="AlphaFoldDB" id="A0A495JTJ8"/>
<protein>
    <submittedName>
        <fullName evidence="2">SnoaL-like polyketide cyclase</fullName>
    </submittedName>
</protein>
<dbReference type="InterPro" id="IPR032710">
    <property type="entry name" value="NTF2-like_dom_sf"/>
</dbReference>
<dbReference type="InterPro" id="IPR037401">
    <property type="entry name" value="SnoaL-like"/>
</dbReference>
<dbReference type="OrthoDB" id="9182871at2"/>
<gene>
    <name evidence="2" type="ORF">BDK92_6295</name>
</gene>
<name>A0A495JTJ8_9ACTN</name>
<keyword evidence="3" id="KW-1185">Reference proteome</keyword>
<dbReference type="Proteomes" id="UP000277671">
    <property type="component" value="Unassembled WGS sequence"/>
</dbReference>
<evidence type="ECO:0000313" key="2">
    <source>
        <dbReference type="EMBL" id="RKR91868.1"/>
    </source>
</evidence>
<dbReference type="Gene3D" id="3.10.450.50">
    <property type="match status" value="1"/>
</dbReference>
<comment type="caution">
    <text evidence="2">The sequence shown here is derived from an EMBL/GenBank/DDBJ whole genome shotgun (WGS) entry which is preliminary data.</text>
</comment>
<accession>A0A495JTJ8</accession>
<dbReference type="SUPFAM" id="SSF54427">
    <property type="entry name" value="NTF2-like"/>
    <property type="match status" value="1"/>
</dbReference>
<organism evidence="2 3">
    <name type="scientific">Micromonospora pisi</name>
    <dbReference type="NCBI Taxonomy" id="589240"/>
    <lineage>
        <taxon>Bacteria</taxon>
        <taxon>Bacillati</taxon>
        <taxon>Actinomycetota</taxon>
        <taxon>Actinomycetes</taxon>
        <taxon>Micromonosporales</taxon>
        <taxon>Micromonosporaceae</taxon>
        <taxon>Micromonospora</taxon>
    </lineage>
</organism>